<keyword evidence="6" id="KW-1185">Reference proteome</keyword>
<dbReference type="PANTHER" id="PTHR30146:SF109">
    <property type="entry name" value="HTH-TYPE TRANSCRIPTIONAL REGULATOR GALS"/>
    <property type="match status" value="1"/>
</dbReference>
<evidence type="ECO:0000259" key="4">
    <source>
        <dbReference type="PROSITE" id="PS50932"/>
    </source>
</evidence>
<dbReference type="GO" id="GO:0000976">
    <property type="term" value="F:transcription cis-regulatory region binding"/>
    <property type="evidence" value="ECO:0007669"/>
    <property type="project" value="TreeGrafter"/>
</dbReference>
<dbReference type="SUPFAM" id="SSF47413">
    <property type="entry name" value="lambda repressor-like DNA-binding domains"/>
    <property type="match status" value="1"/>
</dbReference>
<evidence type="ECO:0000256" key="3">
    <source>
        <dbReference type="ARBA" id="ARBA00023163"/>
    </source>
</evidence>
<dbReference type="Gene3D" id="1.10.260.40">
    <property type="entry name" value="lambda repressor-like DNA-binding domains"/>
    <property type="match status" value="1"/>
</dbReference>
<dbReference type="Pfam" id="PF13377">
    <property type="entry name" value="Peripla_BP_3"/>
    <property type="match status" value="1"/>
</dbReference>
<evidence type="ECO:0000313" key="5">
    <source>
        <dbReference type="EMBL" id="MBS9524903.1"/>
    </source>
</evidence>
<dbReference type="Pfam" id="PF00356">
    <property type="entry name" value="LacI"/>
    <property type="match status" value="1"/>
</dbReference>
<name>A0AAP2G5T4_9BACT</name>
<dbReference type="CDD" id="cd01392">
    <property type="entry name" value="HTH_LacI"/>
    <property type="match status" value="1"/>
</dbReference>
<reference evidence="5 6" key="1">
    <citation type="submission" date="2021-05" db="EMBL/GenBank/DDBJ databases">
        <authorList>
            <person name="Zhang Z.D."/>
            <person name="Osman G."/>
        </authorList>
    </citation>
    <scope>NUCLEOTIDE SEQUENCE [LARGE SCALE GENOMIC DNA]</scope>
    <source>
        <strain evidence="5 6">KCTC 32217</strain>
    </source>
</reference>
<dbReference type="EMBL" id="JAHCMY010000007">
    <property type="protein sequence ID" value="MBS9524903.1"/>
    <property type="molecule type" value="Genomic_DNA"/>
</dbReference>
<dbReference type="PANTHER" id="PTHR30146">
    <property type="entry name" value="LACI-RELATED TRANSCRIPTIONAL REPRESSOR"/>
    <property type="match status" value="1"/>
</dbReference>
<protein>
    <submittedName>
        <fullName evidence="5">LacI family DNA-binding transcriptional regulator</fullName>
    </submittedName>
</protein>
<keyword evidence="2 5" id="KW-0238">DNA-binding</keyword>
<dbReference type="Proteomes" id="UP001319104">
    <property type="component" value="Unassembled WGS sequence"/>
</dbReference>
<dbReference type="InterPro" id="IPR028082">
    <property type="entry name" value="Peripla_BP_I"/>
</dbReference>
<proteinExistence type="predicted"/>
<sequence length="336" mass="38184">MAKKKYSIKDIANELNISITTVSFILNGKAKENRISEKLTKKVLDYVKKVGYKPNQLAQSLRTGKSKIIVFMVEDISNPFFSNIARNIESKAHENDYKIIYCSTDNKKEKAQELIRLFKGRHVDGYIITPTEGMEEDINMLLSEKIPVVLFDRYFPEVETSYVGINNYQAAKDANNYLIGKGYKNIGLVTLKSAQTQMTDRMDGYLDALIESDLRPVVKEVDYDNFNSDGIIRDIEKFIVTNDQLDAIFFTTNYLTISGLKAIKRLKRSIPEDLAIVAFDDNVLFSLFDPPITALVQPIEDLSKNLMEIILPQLKGNMDIVKKELPATLLKRASTN</sequence>
<dbReference type="AlphaFoldDB" id="A0AAP2G5T4"/>
<evidence type="ECO:0000256" key="1">
    <source>
        <dbReference type="ARBA" id="ARBA00023015"/>
    </source>
</evidence>
<dbReference type="PROSITE" id="PS50932">
    <property type="entry name" value="HTH_LACI_2"/>
    <property type="match status" value="1"/>
</dbReference>
<dbReference type="SUPFAM" id="SSF53822">
    <property type="entry name" value="Periplasmic binding protein-like I"/>
    <property type="match status" value="1"/>
</dbReference>
<keyword evidence="1" id="KW-0805">Transcription regulation</keyword>
<comment type="caution">
    <text evidence="5">The sequence shown here is derived from an EMBL/GenBank/DDBJ whole genome shotgun (WGS) entry which is preliminary data.</text>
</comment>
<dbReference type="InterPro" id="IPR010982">
    <property type="entry name" value="Lambda_DNA-bd_dom_sf"/>
</dbReference>
<dbReference type="InterPro" id="IPR046335">
    <property type="entry name" value="LacI/GalR-like_sensor"/>
</dbReference>
<dbReference type="GO" id="GO:0003700">
    <property type="term" value="F:DNA-binding transcription factor activity"/>
    <property type="evidence" value="ECO:0007669"/>
    <property type="project" value="TreeGrafter"/>
</dbReference>
<evidence type="ECO:0000256" key="2">
    <source>
        <dbReference type="ARBA" id="ARBA00023125"/>
    </source>
</evidence>
<dbReference type="SMART" id="SM00354">
    <property type="entry name" value="HTH_LACI"/>
    <property type="match status" value="1"/>
</dbReference>
<keyword evidence="3" id="KW-0804">Transcription</keyword>
<organism evidence="5 6">
    <name type="scientific">Litoribacter ruber</name>
    <dbReference type="NCBI Taxonomy" id="702568"/>
    <lineage>
        <taxon>Bacteria</taxon>
        <taxon>Pseudomonadati</taxon>
        <taxon>Bacteroidota</taxon>
        <taxon>Cytophagia</taxon>
        <taxon>Cytophagales</taxon>
        <taxon>Cyclobacteriaceae</taxon>
        <taxon>Litoribacter</taxon>
    </lineage>
</organism>
<dbReference type="InterPro" id="IPR000843">
    <property type="entry name" value="HTH_LacI"/>
</dbReference>
<dbReference type="RefSeq" id="WP_213945766.1">
    <property type="nucleotide sequence ID" value="NZ_JAHBGI010000007.1"/>
</dbReference>
<dbReference type="Gene3D" id="3.40.50.2300">
    <property type="match status" value="2"/>
</dbReference>
<accession>A0AAP2G5T4</accession>
<gene>
    <name evidence="5" type="ORF">KI659_12865</name>
</gene>
<evidence type="ECO:0000313" key="6">
    <source>
        <dbReference type="Proteomes" id="UP001319104"/>
    </source>
</evidence>
<feature type="domain" description="HTH lacI-type" evidence="4">
    <location>
        <begin position="6"/>
        <end position="63"/>
    </location>
</feature>